<reference evidence="7" key="2">
    <citation type="submission" date="2020-08" db="EMBL/GenBank/DDBJ databases">
        <title>Genome sequencing and assembly of the red palm weevil Rhynchophorus ferrugineus.</title>
        <authorList>
            <person name="Dias G.B."/>
            <person name="Bergman C.M."/>
            <person name="Manee M."/>
        </authorList>
    </citation>
    <scope>NUCLEOTIDE SEQUENCE</scope>
    <source>
        <strain evidence="7">AA-2017</strain>
        <tissue evidence="7">Whole larva</tissue>
    </source>
</reference>
<evidence type="ECO:0000256" key="5">
    <source>
        <dbReference type="SAM" id="SignalP"/>
    </source>
</evidence>
<evidence type="ECO:0000313" key="9">
    <source>
        <dbReference type="Proteomes" id="UP000625711"/>
    </source>
</evidence>
<evidence type="ECO:0000313" key="7">
    <source>
        <dbReference type="EMBL" id="KAF7270134.1"/>
    </source>
</evidence>
<evidence type="ECO:0000313" key="8">
    <source>
        <dbReference type="EMBL" id="QGA72556.1"/>
    </source>
</evidence>
<accession>A0A5Q0TWR4</accession>
<reference evidence="8" key="1">
    <citation type="submission" date="2019-04" db="EMBL/GenBank/DDBJ databases">
        <title>Identification and expression profiles of neuropeptides and their G protein-coupled receptors in the Red palm weevil Rhynchophorus ferrugineus (Coleoptera: Curculionidae).</title>
        <authorList>
            <person name="Zhang H."/>
            <person name="Bai J."/>
            <person name="Huang S."/>
            <person name="Hou Y."/>
        </authorList>
    </citation>
    <scope>NUCLEOTIDE SEQUENCE</scope>
</reference>
<dbReference type="GO" id="GO:0051427">
    <property type="term" value="F:hormone receptor binding"/>
    <property type="evidence" value="ECO:0007669"/>
    <property type="project" value="TreeGrafter"/>
</dbReference>
<gene>
    <name evidence="8" type="primary">GPA2</name>
    <name evidence="7" type="ORF">GWI33_016873</name>
</gene>
<evidence type="ECO:0000256" key="1">
    <source>
        <dbReference type="ARBA" id="ARBA00004613"/>
    </source>
</evidence>
<dbReference type="EMBL" id="JAACXV010014128">
    <property type="protein sequence ID" value="KAF7270134.1"/>
    <property type="molecule type" value="Genomic_DNA"/>
</dbReference>
<dbReference type="GO" id="GO:0005615">
    <property type="term" value="C:extracellular space"/>
    <property type="evidence" value="ECO:0007669"/>
    <property type="project" value="TreeGrafter"/>
</dbReference>
<keyword evidence="2" id="KW-0964">Secreted</keyword>
<dbReference type="EMBL" id="MK751552">
    <property type="protein sequence ID" value="QGA72556.1"/>
    <property type="molecule type" value="mRNA"/>
</dbReference>
<protein>
    <submittedName>
        <fullName evidence="8">Glycoprotein hormone alpha 2</fullName>
    </submittedName>
</protein>
<evidence type="ECO:0000259" key="6">
    <source>
        <dbReference type="Pfam" id="PF03045"/>
    </source>
</evidence>
<dbReference type="Proteomes" id="UP000625711">
    <property type="component" value="Unassembled WGS sequence"/>
</dbReference>
<dbReference type="InterPro" id="IPR029034">
    <property type="entry name" value="Cystine-knot_cytokine"/>
</dbReference>
<evidence type="ECO:0000256" key="4">
    <source>
        <dbReference type="ARBA" id="ARBA00023157"/>
    </source>
</evidence>
<feature type="signal peptide" evidence="5">
    <location>
        <begin position="1"/>
        <end position="16"/>
    </location>
</feature>
<evidence type="ECO:0000256" key="3">
    <source>
        <dbReference type="ARBA" id="ARBA00022729"/>
    </source>
</evidence>
<organism evidence="8">
    <name type="scientific">Rhynchophorus ferrugineus</name>
    <name type="common">Red palm weevil</name>
    <name type="synonym">Curculio ferrugineus</name>
    <dbReference type="NCBI Taxonomy" id="354439"/>
    <lineage>
        <taxon>Eukaryota</taxon>
        <taxon>Metazoa</taxon>
        <taxon>Ecdysozoa</taxon>
        <taxon>Arthropoda</taxon>
        <taxon>Hexapoda</taxon>
        <taxon>Insecta</taxon>
        <taxon>Pterygota</taxon>
        <taxon>Neoptera</taxon>
        <taxon>Endopterygota</taxon>
        <taxon>Coleoptera</taxon>
        <taxon>Polyphaga</taxon>
        <taxon>Cucujiformia</taxon>
        <taxon>Curculionidae</taxon>
        <taxon>Dryophthorinae</taxon>
        <taxon>Rhynchophorus</taxon>
    </lineage>
</organism>
<keyword evidence="3 5" id="KW-0732">Signal</keyword>
<dbReference type="InterPro" id="IPR004133">
    <property type="entry name" value="DAN_dom"/>
</dbReference>
<dbReference type="Pfam" id="PF03045">
    <property type="entry name" value="DAN"/>
    <property type="match status" value="1"/>
</dbReference>
<keyword evidence="9" id="KW-1185">Reference proteome</keyword>
<dbReference type="AlphaFoldDB" id="A0A5Q0TWR4"/>
<dbReference type="FunFam" id="2.10.90.10:FF:000049">
    <property type="entry name" value="Glycoprotein hormone alpha 2"/>
    <property type="match status" value="1"/>
</dbReference>
<dbReference type="InterPro" id="IPR052680">
    <property type="entry name" value="Glyco_Hormone_Alpha"/>
</dbReference>
<name>A0A5Q0TWR4_RHYFE</name>
<proteinExistence type="evidence at transcript level"/>
<dbReference type="Gene3D" id="2.10.90.10">
    <property type="entry name" value="Cystine-knot cytokines"/>
    <property type="match status" value="1"/>
</dbReference>
<sequence length="122" mass="13802">MLAFYFLFWVVSFSNGLIVTQEKALDWNKPGCYKVGHTRKVNIRDCVSFDITTNACRGFCESWAIPSDPQNSQITQPVTSIGTCCNIMETEPIEVRVLCKEGIRTFVFKSAVTCACYHCKKD</sequence>
<evidence type="ECO:0000256" key="2">
    <source>
        <dbReference type="ARBA" id="ARBA00022525"/>
    </source>
</evidence>
<dbReference type="GO" id="GO:0007166">
    <property type="term" value="P:cell surface receptor signaling pathway"/>
    <property type="evidence" value="ECO:0007669"/>
    <property type="project" value="TreeGrafter"/>
</dbReference>
<dbReference type="OrthoDB" id="6421717at2759"/>
<feature type="chain" id="PRO_5033498063" evidence="5">
    <location>
        <begin position="17"/>
        <end position="122"/>
    </location>
</feature>
<dbReference type="PANTHER" id="PTHR31129:SF2">
    <property type="entry name" value="GLYCOPROTEIN HORMONE ALPHA-2"/>
    <property type="match status" value="1"/>
</dbReference>
<comment type="subcellular location">
    <subcellularLocation>
        <location evidence="1">Secreted</location>
    </subcellularLocation>
</comment>
<feature type="domain" description="DAN" evidence="6">
    <location>
        <begin position="18"/>
        <end position="117"/>
    </location>
</feature>
<dbReference type="PANTHER" id="PTHR31129">
    <property type="entry name" value="GLYCOPROTEIN HORMONE ALPHA-2"/>
    <property type="match status" value="1"/>
</dbReference>
<keyword evidence="4" id="KW-1015">Disulfide bond</keyword>